<dbReference type="EMBL" id="BAAATD010000015">
    <property type="protein sequence ID" value="GAA2630818.1"/>
    <property type="molecule type" value="Genomic_DNA"/>
</dbReference>
<dbReference type="Gene3D" id="3.90.70.10">
    <property type="entry name" value="Cysteine proteinases"/>
    <property type="match status" value="1"/>
</dbReference>
<sequence length="289" mass="31739">MPNRFGFHAELAIATAVLVAGPVSASATERSEATGSPGVDGDGTSETVPALAAALQNDGSTAASGPSAGIYADKGFRIDRKAQADFDRKARAHAAKINAELAQYAAVRRDPPSRIRKLGIVAQTQKTGYWCAPASARAMISRYRSKSKLPSQKTLAKKMRTGKRGTSLRYVAGAVNAYTAKKKRFNWYDHRNQNDYYWGLGYDLDRGHTLMGTLQWGGTPWRYNRNGAAGHAAVIRGYSSVYRRDSYTVHWWDPWRNTGYKNGSKYRSWYWQAVYGQNVLGANGAVSLG</sequence>
<feature type="domain" description="Peptidase C39-like" evidence="1">
    <location>
        <begin position="121"/>
        <end position="255"/>
    </location>
</feature>
<protein>
    <recommendedName>
        <fullName evidence="1">Peptidase C39-like domain-containing protein</fullName>
    </recommendedName>
</protein>
<dbReference type="RefSeq" id="WP_344547801.1">
    <property type="nucleotide sequence ID" value="NZ_BAAATD010000015.1"/>
</dbReference>
<proteinExistence type="predicted"/>
<accession>A0ABN3QNN8</accession>
<keyword evidence="3" id="KW-1185">Reference proteome</keyword>
<dbReference type="Proteomes" id="UP001501509">
    <property type="component" value="Unassembled WGS sequence"/>
</dbReference>
<evidence type="ECO:0000313" key="2">
    <source>
        <dbReference type="EMBL" id="GAA2630818.1"/>
    </source>
</evidence>
<gene>
    <name evidence="2" type="ORF">GCM10010411_80930</name>
</gene>
<evidence type="ECO:0000313" key="3">
    <source>
        <dbReference type="Proteomes" id="UP001501509"/>
    </source>
</evidence>
<dbReference type="Pfam" id="PF13529">
    <property type="entry name" value="Peptidase_C39_2"/>
    <property type="match status" value="1"/>
</dbReference>
<evidence type="ECO:0000259" key="1">
    <source>
        <dbReference type="Pfam" id="PF13529"/>
    </source>
</evidence>
<reference evidence="2 3" key="1">
    <citation type="journal article" date="2019" name="Int. J. Syst. Evol. Microbiol.">
        <title>The Global Catalogue of Microorganisms (GCM) 10K type strain sequencing project: providing services to taxonomists for standard genome sequencing and annotation.</title>
        <authorList>
            <consortium name="The Broad Institute Genomics Platform"/>
            <consortium name="The Broad Institute Genome Sequencing Center for Infectious Disease"/>
            <person name="Wu L."/>
            <person name="Ma J."/>
        </authorList>
    </citation>
    <scope>NUCLEOTIDE SEQUENCE [LARGE SCALE GENOMIC DNA]</scope>
    <source>
        <strain evidence="2 3">JCM 6833</strain>
    </source>
</reference>
<name>A0ABN3QNN8_9ACTN</name>
<organism evidence="2 3">
    <name type="scientific">Actinomadura fulvescens</name>
    <dbReference type="NCBI Taxonomy" id="46160"/>
    <lineage>
        <taxon>Bacteria</taxon>
        <taxon>Bacillati</taxon>
        <taxon>Actinomycetota</taxon>
        <taxon>Actinomycetes</taxon>
        <taxon>Streptosporangiales</taxon>
        <taxon>Thermomonosporaceae</taxon>
        <taxon>Actinomadura</taxon>
    </lineage>
</organism>
<comment type="caution">
    <text evidence="2">The sequence shown here is derived from an EMBL/GenBank/DDBJ whole genome shotgun (WGS) entry which is preliminary data.</text>
</comment>
<dbReference type="InterPro" id="IPR039564">
    <property type="entry name" value="Peptidase_C39-like"/>
</dbReference>